<keyword evidence="4" id="KW-1185">Reference proteome</keyword>
<protein>
    <recommendedName>
        <fullName evidence="2">DUF6824 domain-containing protein</fullName>
    </recommendedName>
</protein>
<comment type="caution">
    <text evidence="3">The sequence shown here is derived from an EMBL/GenBank/DDBJ whole genome shotgun (WGS) entry which is preliminary data.</text>
</comment>
<accession>A0A9N8DY31</accession>
<gene>
    <name evidence="3" type="ORF">SEMRO_436_G142720.1</name>
</gene>
<dbReference type="AlphaFoldDB" id="A0A9N8DY31"/>
<proteinExistence type="predicted"/>
<organism evidence="3 4">
    <name type="scientific">Seminavis robusta</name>
    <dbReference type="NCBI Taxonomy" id="568900"/>
    <lineage>
        <taxon>Eukaryota</taxon>
        <taxon>Sar</taxon>
        <taxon>Stramenopiles</taxon>
        <taxon>Ochrophyta</taxon>
        <taxon>Bacillariophyta</taxon>
        <taxon>Bacillariophyceae</taxon>
        <taxon>Bacillariophycidae</taxon>
        <taxon>Naviculales</taxon>
        <taxon>Naviculaceae</taxon>
        <taxon>Seminavis</taxon>
    </lineage>
</organism>
<feature type="domain" description="DUF6824" evidence="2">
    <location>
        <begin position="152"/>
        <end position="236"/>
    </location>
</feature>
<evidence type="ECO:0000259" key="2">
    <source>
        <dbReference type="Pfam" id="PF20710"/>
    </source>
</evidence>
<dbReference type="InterPro" id="IPR049227">
    <property type="entry name" value="DUF6824"/>
</dbReference>
<name>A0A9N8DY31_9STRA</name>
<dbReference type="EMBL" id="CAICTM010000435">
    <property type="protein sequence ID" value="CAB9510450.1"/>
    <property type="molecule type" value="Genomic_DNA"/>
</dbReference>
<dbReference type="Proteomes" id="UP001153069">
    <property type="component" value="Unassembled WGS sequence"/>
</dbReference>
<dbReference type="OrthoDB" id="48094at2759"/>
<dbReference type="Pfam" id="PF20710">
    <property type="entry name" value="DUF6824"/>
    <property type="match status" value="1"/>
</dbReference>
<evidence type="ECO:0000313" key="4">
    <source>
        <dbReference type="Proteomes" id="UP001153069"/>
    </source>
</evidence>
<evidence type="ECO:0000256" key="1">
    <source>
        <dbReference type="SAM" id="MobiDB-lite"/>
    </source>
</evidence>
<evidence type="ECO:0000313" key="3">
    <source>
        <dbReference type="EMBL" id="CAB9510450.1"/>
    </source>
</evidence>
<sequence>MNTSALFNTATAYENLMLRRWPLDPSAMALSPFVVVFPPFPPLTAPSDLLNARMAAPPILTQRTSTLFCSDVDAAGGGSGVPSTSAVDLLRKASARLPNVAPLSPPRDPRSSSPQKTTSATKPKISKKDRVLSKVSFMKAERTYIDEVQGIDILCGRGGRSNHHPGNKQYRQVVSEMKQYYRETEGKSGKTELSRAIVDHVCDDGQRFVKKDESVGRYYILSKAEARKKTSQALRETKSLKWTDC</sequence>
<reference evidence="3" key="1">
    <citation type="submission" date="2020-06" db="EMBL/GenBank/DDBJ databases">
        <authorList>
            <consortium name="Plant Systems Biology data submission"/>
        </authorList>
    </citation>
    <scope>NUCLEOTIDE SEQUENCE</scope>
    <source>
        <strain evidence="3">D6</strain>
    </source>
</reference>
<feature type="region of interest" description="Disordered" evidence="1">
    <location>
        <begin position="97"/>
        <end position="127"/>
    </location>
</feature>